<feature type="signal peptide" evidence="1">
    <location>
        <begin position="1"/>
        <end position="23"/>
    </location>
</feature>
<keyword evidence="4" id="KW-1185">Reference proteome</keyword>
<dbReference type="PROSITE" id="PS51257">
    <property type="entry name" value="PROKAR_LIPOPROTEIN"/>
    <property type="match status" value="1"/>
</dbReference>
<accession>A0A0P6Y7K3</accession>
<dbReference type="PROSITE" id="PS50234">
    <property type="entry name" value="VWFA"/>
    <property type="match status" value="1"/>
</dbReference>
<organism evidence="3 4">
    <name type="scientific">Herpetosiphon geysericola</name>
    <dbReference type="NCBI Taxonomy" id="70996"/>
    <lineage>
        <taxon>Bacteria</taxon>
        <taxon>Bacillati</taxon>
        <taxon>Chloroflexota</taxon>
        <taxon>Chloroflexia</taxon>
        <taxon>Herpetosiphonales</taxon>
        <taxon>Herpetosiphonaceae</taxon>
        <taxon>Herpetosiphon</taxon>
    </lineage>
</organism>
<dbReference type="InterPro" id="IPR036465">
    <property type="entry name" value="vWFA_dom_sf"/>
</dbReference>
<proteinExistence type="predicted"/>
<dbReference type="SUPFAM" id="SSF53850">
    <property type="entry name" value="Periplasmic binding protein-like II"/>
    <property type="match status" value="1"/>
</dbReference>
<feature type="domain" description="VWFA" evidence="2">
    <location>
        <begin position="377"/>
        <end position="546"/>
    </location>
</feature>
<reference evidence="3 4" key="1">
    <citation type="submission" date="2015-07" db="EMBL/GenBank/DDBJ databases">
        <title>Whole genome sequence of Herpetosiphon geysericola DSM 7119.</title>
        <authorList>
            <person name="Hemp J."/>
            <person name="Ward L.M."/>
            <person name="Pace L.A."/>
            <person name="Fischer W.W."/>
        </authorList>
    </citation>
    <scope>NUCLEOTIDE SEQUENCE [LARGE SCALE GENOMIC DNA]</scope>
    <source>
        <strain evidence="3 4">DSM 7119</strain>
    </source>
</reference>
<keyword evidence="1" id="KW-0732">Signal</keyword>
<name>A0A0P6Y7K3_9CHLR</name>
<dbReference type="CDD" id="cd00198">
    <property type="entry name" value="vWFA"/>
    <property type="match status" value="1"/>
</dbReference>
<protein>
    <submittedName>
        <fullName evidence="3">von Willebrand factor A</fullName>
    </submittedName>
</protein>
<dbReference type="PATRIC" id="fig|70996.4.peg.4303"/>
<dbReference type="Proteomes" id="UP000050277">
    <property type="component" value="Unassembled WGS sequence"/>
</dbReference>
<dbReference type="InterPro" id="IPR006059">
    <property type="entry name" value="SBP"/>
</dbReference>
<dbReference type="Gene3D" id="3.40.50.410">
    <property type="entry name" value="von Willebrand factor, type A domain"/>
    <property type="match status" value="1"/>
</dbReference>
<dbReference type="AlphaFoldDB" id="A0A0P6Y7K3"/>
<sequence length="550" mass="60390">MQRFFRSFLILIMLILAACGEEAQVPTRTSQTSGPVVGANDLLISITYSPEKTKWLEERIANFNNQNVQSNGKRIVVQGTELSSGTARTQLRAGQLKTTIWTPSASTWLEVLKKESNNPNIAEPDPQSLVLTPVVISMWKPMAEAMGYPDKEVGWSDMLALIQDAEGWGKFGQQDWGRFSWGHTDPDISTTALSTVLAELYAANSKTSDLTVEDINQEKSQQFLRDLAQGIKHYGSNTLVFSQNMQKYGMAYISAFPMEEITLIDFNKQAPNVPLVAIYPKEGTFIHDNPFIVMSDANADEKAAASVFYNFLLTPDSQNFAMQQGFRPANVDVALASPLTPQFGVDPNQPRNSLATPPADVIVAAKNAWANNRKPANIMLVVDSSGSMRDDDKMDQAKLGVEVFLSRLPSKDNVGMIGFSSSPSVLVPLATRSENMSKLQMQTQGLVPDGNTSLYDAVDLARQELEALKQPDRINAIVVLSDGADTASQISIDQMLGNFGESSIQIFPIAYGADAEKSILQQIADFSRTELVEGSTGDIDKIFENLSRYF</sequence>
<dbReference type="STRING" id="70996.SE18_08760"/>
<comment type="caution">
    <text evidence="3">The sequence shown here is derived from an EMBL/GenBank/DDBJ whole genome shotgun (WGS) entry which is preliminary data.</text>
</comment>
<dbReference type="Gene3D" id="3.40.190.10">
    <property type="entry name" value="Periplasmic binding protein-like II"/>
    <property type="match status" value="2"/>
</dbReference>
<dbReference type="SUPFAM" id="SSF53300">
    <property type="entry name" value="vWA-like"/>
    <property type="match status" value="1"/>
</dbReference>
<dbReference type="PANTHER" id="PTHR10579">
    <property type="entry name" value="CALCIUM-ACTIVATED CHLORIDE CHANNEL REGULATOR"/>
    <property type="match status" value="1"/>
</dbReference>
<evidence type="ECO:0000259" key="2">
    <source>
        <dbReference type="PROSITE" id="PS50234"/>
    </source>
</evidence>
<feature type="chain" id="PRO_5006133434" evidence="1">
    <location>
        <begin position="24"/>
        <end position="550"/>
    </location>
</feature>
<dbReference type="PANTHER" id="PTHR10579:SF43">
    <property type="entry name" value="ZINC FINGER (C3HC4-TYPE RING FINGER) FAMILY PROTEIN"/>
    <property type="match status" value="1"/>
</dbReference>
<dbReference type="SMART" id="SM00327">
    <property type="entry name" value="VWA"/>
    <property type="match status" value="1"/>
</dbReference>
<dbReference type="OrthoDB" id="138542at2"/>
<dbReference type="InterPro" id="IPR002035">
    <property type="entry name" value="VWF_A"/>
</dbReference>
<evidence type="ECO:0000313" key="4">
    <source>
        <dbReference type="Proteomes" id="UP000050277"/>
    </source>
</evidence>
<dbReference type="EMBL" id="LGKP01000015">
    <property type="protein sequence ID" value="KPL88772.1"/>
    <property type="molecule type" value="Genomic_DNA"/>
</dbReference>
<dbReference type="RefSeq" id="WP_054534064.1">
    <property type="nucleotide sequence ID" value="NZ_LGKP01000015.1"/>
</dbReference>
<dbReference type="InterPro" id="IPR051266">
    <property type="entry name" value="CLCR"/>
</dbReference>
<dbReference type="Pfam" id="PF13416">
    <property type="entry name" value="SBP_bac_8"/>
    <property type="match status" value="1"/>
</dbReference>
<evidence type="ECO:0000256" key="1">
    <source>
        <dbReference type="SAM" id="SignalP"/>
    </source>
</evidence>
<gene>
    <name evidence="3" type="ORF">SE18_08760</name>
</gene>
<dbReference type="Pfam" id="PF13519">
    <property type="entry name" value="VWA_2"/>
    <property type="match status" value="1"/>
</dbReference>
<evidence type="ECO:0000313" key="3">
    <source>
        <dbReference type="EMBL" id="KPL88772.1"/>
    </source>
</evidence>